<comment type="catalytic activity">
    <reaction evidence="13">
        <text>L-glutamate + acetyl-CoA = N-acetyl-L-glutamate + CoA + H(+)</text>
        <dbReference type="Rhea" id="RHEA:24292"/>
        <dbReference type="ChEBI" id="CHEBI:15378"/>
        <dbReference type="ChEBI" id="CHEBI:29985"/>
        <dbReference type="ChEBI" id="CHEBI:44337"/>
        <dbReference type="ChEBI" id="CHEBI:57287"/>
        <dbReference type="ChEBI" id="CHEBI:57288"/>
        <dbReference type="EC" id="2.3.1.1"/>
    </reaction>
</comment>
<dbReference type="Gene3D" id="1.10.275.10">
    <property type="entry name" value="Fumarase/aspartase (N-terminal domain)"/>
    <property type="match status" value="1"/>
</dbReference>
<dbReference type="FunFam" id="1.10.40.30:FF:000001">
    <property type="entry name" value="Argininosuccinate lyase"/>
    <property type="match status" value="1"/>
</dbReference>
<evidence type="ECO:0000256" key="15">
    <source>
        <dbReference type="HAMAP-Rule" id="MF_00006"/>
    </source>
</evidence>
<dbReference type="PRINTS" id="PR00149">
    <property type="entry name" value="FUMRATELYASE"/>
</dbReference>
<comment type="pathway">
    <text evidence="4 15 17">Amino-acid biosynthesis; L-arginine biosynthesis; L-arginine from L-ornithine and carbamoyl phosphate: step 3/3.</text>
</comment>
<dbReference type="Gene3D" id="1.10.40.30">
    <property type="entry name" value="Fumarase/aspartase (C-terminal domain)"/>
    <property type="match status" value="1"/>
</dbReference>
<evidence type="ECO:0000313" key="19">
    <source>
        <dbReference type="EMBL" id="PQJ54723.1"/>
    </source>
</evidence>
<evidence type="ECO:0000256" key="7">
    <source>
        <dbReference type="ARBA" id="ARBA00022571"/>
    </source>
</evidence>
<dbReference type="PANTHER" id="PTHR43814">
    <property type="entry name" value="ARGININOSUCCINATE LYASE"/>
    <property type="match status" value="1"/>
</dbReference>
<dbReference type="PROSITE" id="PS00163">
    <property type="entry name" value="FUMARATE_LYASES"/>
    <property type="match status" value="1"/>
</dbReference>
<dbReference type="GO" id="GO:0004042">
    <property type="term" value="F:L-glutamate N-acetyltransferase activity"/>
    <property type="evidence" value="ECO:0007669"/>
    <property type="project" value="RHEA"/>
</dbReference>
<comment type="caution">
    <text evidence="19">The sequence shown here is derived from an EMBL/GenBank/DDBJ whole genome shotgun (WGS) entry which is preliminary data.</text>
</comment>
<gene>
    <name evidence="15" type="primary">argH</name>
    <name evidence="19" type="ORF">BTO11_14400</name>
</gene>
<dbReference type="HAMAP" id="MF_00006">
    <property type="entry name" value="Arg_succ_lyase"/>
    <property type="match status" value="1"/>
</dbReference>
<evidence type="ECO:0000256" key="8">
    <source>
        <dbReference type="ARBA" id="ARBA00022605"/>
    </source>
</evidence>
<dbReference type="Gene3D" id="3.40.630.30">
    <property type="match status" value="1"/>
</dbReference>
<dbReference type="GO" id="GO:0005829">
    <property type="term" value="C:cytosol"/>
    <property type="evidence" value="ECO:0007669"/>
    <property type="project" value="TreeGrafter"/>
</dbReference>
<dbReference type="InterPro" id="IPR024083">
    <property type="entry name" value="Fumarase/histidase_N"/>
</dbReference>
<sequence>MSLWGGRFKEKASLQFKKFNDSLPVDYRMAVQDIVGSISWARALNTVGVLSNDEVIRLTQALEELKESVENNPQQILEADSEDIHSWVEIQLIEKTGDLGKKLHTGRSRNDQVATDLKLWCKEKGDEIYVALVNLQQSMLDLAERERNTVLPGYTHLQRAQPVTFGHWCLAYVEMFNRDIGRLKDALYRLDTSPLGSGALAGTAYPIDREDLAHHLGFRTATLNSLDAVSDRDHVIELLSTASISMIHLSRFAEDLIFYNSGEAGFVEMSDLVSSGSSLMPQKKNPDACELIRGKSGRVTGSLTAMLMTMKALPLAYNKDMQEDKEGLFDGLDTWQECMEMATLVAEGLTVNRKRTLAAAQQGYANATELADYLVSKDIPFREAHHIVGEVVLDAIDKEVPLEELTLEQLQKFSDRIGDDVYQHLSIESTLDKREALGGTSRQQVEKALADVQTGQKSILNAQVVGAPGKSRINSALKQVQQRLNATKAAVTSVRRARMSDSTAIFELVNYWANKGEILPRSQDNIIHDIQNFVVAEVGGKVVGCASLYIYEKCLAEIRSIVVEEDAHQQGQGVALVQYLLEFAHQMELKDIIVLTYIPTYFEKLGFGIIEKSSLADNIIEDSEPTELKDPNSEVAMKYTLGQV</sequence>
<dbReference type="Pfam" id="PF00583">
    <property type="entry name" value="Acetyltransf_1"/>
    <property type="match status" value="1"/>
</dbReference>
<evidence type="ECO:0000256" key="16">
    <source>
        <dbReference type="NCBIfam" id="TIGR00838"/>
    </source>
</evidence>
<dbReference type="InterPro" id="IPR022761">
    <property type="entry name" value="Fumarate_lyase_N"/>
</dbReference>
<keyword evidence="12 17" id="KW-0012">Acyltransferase</keyword>
<dbReference type="NCBIfam" id="NF008964">
    <property type="entry name" value="PRK12308.1"/>
    <property type="match status" value="1"/>
</dbReference>
<keyword evidence="6 15" id="KW-0963">Cytoplasm</keyword>
<dbReference type="SUPFAM" id="SSF55729">
    <property type="entry name" value="Acyl-CoA N-acyltransferases (Nat)"/>
    <property type="match status" value="1"/>
</dbReference>
<dbReference type="InterPro" id="IPR029419">
    <property type="entry name" value="Arg_succ_lyase_C"/>
</dbReference>
<evidence type="ECO:0000256" key="1">
    <source>
        <dbReference type="ARBA" id="ARBA00000985"/>
    </source>
</evidence>
<dbReference type="GO" id="GO:0042450">
    <property type="term" value="P:L-arginine biosynthetic process via ornithine"/>
    <property type="evidence" value="ECO:0007669"/>
    <property type="project" value="UniProtKB-UniRule"/>
</dbReference>
<dbReference type="PROSITE" id="PS51186">
    <property type="entry name" value="GNAT"/>
    <property type="match status" value="1"/>
</dbReference>
<evidence type="ECO:0000256" key="11">
    <source>
        <dbReference type="ARBA" id="ARBA00023268"/>
    </source>
</evidence>
<accession>A0A2S7UXR6</accession>
<dbReference type="InterPro" id="IPR009049">
    <property type="entry name" value="Argininosuccinate_lyase"/>
</dbReference>
<organism evidence="19 20">
    <name type="scientific">Psychrosphaera saromensis</name>
    <dbReference type="NCBI Taxonomy" id="716813"/>
    <lineage>
        <taxon>Bacteria</taxon>
        <taxon>Pseudomonadati</taxon>
        <taxon>Pseudomonadota</taxon>
        <taxon>Gammaproteobacteria</taxon>
        <taxon>Alteromonadales</taxon>
        <taxon>Pseudoalteromonadaceae</taxon>
        <taxon>Psychrosphaera</taxon>
    </lineage>
</organism>
<dbReference type="PRINTS" id="PR00145">
    <property type="entry name" value="ARGSUCLYASE"/>
</dbReference>
<protein>
    <recommendedName>
        <fullName evidence="15 16">Argininosuccinate lyase</fullName>
        <shortName evidence="15">ASAL</shortName>
        <ecNumber evidence="15 16">4.3.2.1</ecNumber>
    </recommendedName>
    <alternativeName>
        <fullName evidence="15">Arginosuccinase</fullName>
    </alternativeName>
</protein>
<dbReference type="CDD" id="cd01359">
    <property type="entry name" value="Argininosuccinate_lyase"/>
    <property type="match status" value="1"/>
</dbReference>
<comment type="pathway">
    <text evidence="3">Amino-acid biosynthesis; L-arginine biosynthesis; N(2)-acetyl-L-ornithine from L-glutamate: step 1/4.</text>
</comment>
<evidence type="ECO:0000256" key="2">
    <source>
        <dbReference type="ARBA" id="ARBA00004496"/>
    </source>
</evidence>
<name>A0A2S7UXR6_9GAMM</name>
<dbReference type="SUPFAM" id="SSF48557">
    <property type="entry name" value="L-aspartase-like"/>
    <property type="match status" value="1"/>
</dbReference>
<evidence type="ECO:0000256" key="3">
    <source>
        <dbReference type="ARBA" id="ARBA00004925"/>
    </source>
</evidence>
<dbReference type="PANTHER" id="PTHR43814:SF1">
    <property type="entry name" value="ARGININOSUCCINATE LYASE"/>
    <property type="match status" value="1"/>
</dbReference>
<dbReference type="FunFam" id="1.20.200.10:FF:000006">
    <property type="entry name" value="Argininosuccinate lyase"/>
    <property type="match status" value="1"/>
</dbReference>
<keyword evidence="10 15" id="KW-0456">Lyase</keyword>
<dbReference type="Pfam" id="PF14698">
    <property type="entry name" value="ASL_C2"/>
    <property type="match status" value="1"/>
</dbReference>
<keyword evidence="20" id="KW-1185">Reference proteome</keyword>
<comment type="similarity">
    <text evidence="15">Belongs to the lyase 1 family. Argininosuccinate lyase subfamily.</text>
</comment>
<dbReference type="EC" id="4.3.2.1" evidence="15 16"/>
<dbReference type="Gene3D" id="1.20.200.10">
    <property type="entry name" value="Fumarase/aspartase (Central domain)"/>
    <property type="match status" value="1"/>
</dbReference>
<comment type="similarity">
    <text evidence="5 17">In the N-terminal section; belongs to the lyase 1 family. Argininosuccinate lyase subfamily.</text>
</comment>
<evidence type="ECO:0000256" key="17">
    <source>
        <dbReference type="PIRNR" id="PIRNR036456"/>
    </source>
</evidence>
<dbReference type="UniPathway" id="UPA00068">
    <property type="reaction ID" value="UER00114"/>
</dbReference>
<dbReference type="PIRSF" id="PIRSF036456">
    <property type="entry name" value="ASAL_AGS"/>
    <property type="match status" value="1"/>
</dbReference>
<reference evidence="19 20" key="1">
    <citation type="submission" date="2016-12" db="EMBL/GenBank/DDBJ databases">
        <title>Diversity of luminous bacteria.</title>
        <authorList>
            <person name="Yoshizawa S."/>
            <person name="Kogure K."/>
        </authorList>
    </citation>
    <scope>NUCLEOTIDE SEQUENCE [LARGE SCALE GENOMIC DNA]</scope>
    <source>
        <strain evidence="19 20">SA4-48</strain>
    </source>
</reference>
<comment type="catalytic activity">
    <reaction evidence="1 15">
        <text>2-(N(omega)-L-arginino)succinate = fumarate + L-arginine</text>
        <dbReference type="Rhea" id="RHEA:24020"/>
        <dbReference type="ChEBI" id="CHEBI:29806"/>
        <dbReference type="ChEBI" id="CHEBI:32682"/>
        <dbReference type="ChEBI" id="CHEBI:57472"/>
        <dbReference type="EC" id="4.3.2.1"/>
    </reaction>
</comment>
<dbReference type="InterPro" id="IPR008948">
    <property type="entry name" value="L-Aspartase-like"/>
</dbReference>
<proteinExistence type="inferred from homology"/>
<dbReference type="CDD" id="cd04301">
    <property type="entry name" value="NAT_SF"/>
    <property type="match status" value="1"/>
</dbReference>
<evidence type="ECO:0000256" key="10">
    <source>
        <dbReference type="ARBA" id="ARBA00023239"/>
    </source>
</evidence>
<dbReference type="GO" id="GO:0004056">
    <property type="term" value="F:argininosuccinate lyase activity"/>
    <property type="evidence" value="ECO:0007669"/>
    <property type="project" value="UniProtKB-UniRule"/>
</dbReference>
<dbReference type="AlphaFoldDB" id="A0A2S7UXR6"/>
<dbReference type="Proteomes" id="UP000239007">
    <property type="component" value="Unassembled WGS sequence"/>
</dbReference>
<dbReference type="RefSeq" id="WP_105053245.1">
    <property type="nucleotide sequence ID" value="NZ_BMYG01000001.1"/>
</dbReference>
<evidence type="ECO:0000256" key="4">
    <source>
        <dbReference type="ARBA" id="ARBA00004941"/>
    </source>
</evidence>
<dbReference type="OrthoDB" id="9769623at2"/>
<evidence type="ECO:0000313" key="20">
    <source>
        <dbReference type="Proteomes" id="UP000239007"/>
    </source>
</evidence>
<evidence type="ECO:0000256" key="13">
    <source>
        <dbReference type="ARBA" id="ARBA00048372"/>
    </source>
</evidence>
<evidence type="ECO:0000259" key="18">
    <source>
        <dbReference type="PROSITE" id="PS51186"/>
    </source>
</evidence>
<comment type="subcellular location">
    <subcellularLocation>
        <location evidence="2 15 17">Cytoplasm</location>
    </subcellularLocation>
</comment>
<evidence type="ECO:0000256" key="14">
    <source>
        <dbReference type="ARBA" id="ARBA00060819"/>
    </source>
</evidence>
<dbReference type="EMBL" id="MSCH01000003">
    <property type="protein sequence ID" value="PQJ54723.1"/>
    <property type="molecule type" value="Genomic_DNA"/>
</dbReference>
<dbReference type="InterPro" id="IPR000182">
    <property type="entry name" value="GNAT_dom"/>
</dbReference>
<dbReference type="InterPro" id="IPR011244">
    <property type="entry name" value="ASAL_AGS_AcTrfase"/>
</dbReference>
<keyword evidence="11" id="KW-0511">Multifunctional enzyme</keyword>
<keyword evidence="9 17" id="KW-0808">Transferase</keyword>
<evidence type="ECO:0000256" key="6">
    <source>
        <dbReference type="ARBA" id="ARBA00022490"/>
    </source>
</evidence>
<dbReference type="InterPro" id="IPR020557">
    <property type="entry name" value="Fumarate_lyase_CS"/>
</dbReference>
<dbReference type="Pfam" id="PF00206">
    <property type="entry name" value="Lyase_1"/>
    <property type="match status" value="1"/>
</dbReference>
<evidence type="ECO:0000256" key="12">
    <source>
        <dbReference type="ARBA" id="ARBA00023315"/>
    </source>
</evidence>
<feature type="domain" description="N-acetyltransferase" evidence="18">
    <location>
        <begin position="492"/>
        <end position="642"/>
    </location>
</feature>
<comment type="similarity">
    <text evidence="14">In the C-terminal section; belongs to the acetyltransferase family. ArgA subfamily.</text>
</comment>
<keyword evidence="7 15" id="KW-0055">Arginine biosynthesis</keyword>
<evidence type="ECO:0000256" key="9">
    <source>
        <dbReference type="ARBA" id="ARBA00022679"/>
    </source>
</evidence>
<dbReference type="NCBIfam" id="TIGR00838">
    <property type="entry name" value="argH"/>
    <property type="match status" value="1"/>
</dbReference>
<keyword evidence="8 15" id="KW-0028">Amino-acid biosynthesis</keyword>
<evidence type="ECO:0000256" key="5">
    <source>
        <dbReference type="ARBA" id="ARBA00005552"/>
    </source>
</evidence>
<dbReference type="InterPro" id="IPR016181">
    <property type="entry name" value="Acyl_CoA_acyltransferase"/>
</dbReference>
<dbReference type="InterPro" id="IPR000362">
    <property type="entry name" value="Fumarate_lyase_fam"/>
</dbReference>